<dbReference type="Gene3D" id="2.160.10.10">
    <property type="entry name" value="Hexapeptide repeat proteins"/>
    <property type="match status" value="1"/>
</dbReference>
<dbReference type="AlphaFoldDB" id="A0A2G1DFE4"/>
<dbReference type="EMBL" id="CP032098">
    <property type="protein sequence ID" value="AXX91792.1"/>
    <property type="molecule type" value="Genomic_DNA"/>
</dbReference>
<evidence type="ECO:0000256" key="2">
    <source>
        <dbReference type="SAM" id="Phobius"/>
    </source>
</evidence>
<keyword evidence="2" id="KW-1133">Transmembrane helix</keyword>
<protein>
    <recommendedName>
        <fullName evidence="1">Acetyltransferase</fullName>
        <ecNumber evidence="1">2.3.1.-</ecNumber>
    </recommendedName>
</protein>
<evidence type="ECO:0000313" key="4">
    <source>
        <dbReference type="EMBL" id="PHO17215.1"/>
    </source>
</evidence>
<gene>
    <name evidence="3" type="ORF">AMOL_0797</name>
    <name evidence="4" type="ORF">CPU12_11465</name>
</gene>
<name>A0A2G1DFE4_9BACT</name>
<keyword evidence="1" id="KW-0012">Acyltransferase</keyword>
<evidence type="ECO:0000256" key="1">
    <source>
        <dbReference type="RuleBase" id="RU367021"/>
    </source>
</evidence>
<dbReference type="RefSeq" id="WP_099343264.1">
    <property type="nucleotide sequence ID" value="NZ_CP032098.1"/>
</dbReference>
<organism evidence="4 5">
    <name type="scientific">Malaciobacter molluscorum LMG 25693</name>
    <dbReference type="NCBI Taxonomy" id="870501"/>
    <lineage>
        <taxon>Bacteria</taxon>
        <taxon>Pseudomonadati</taxon>
        <taxon>Campylobacterota</taxon>
        <taxon>Epsilonproteobacteria</taxon>
        <taxon>Campylobacterales</taxon>
        <taxon>Arcobacteraceae</taxon>
        <taxon>Malaciobacter</taxon>
    </lineage>
</organism>
<comment type="similarity">
    <text evidence="1">Belongs to the transferase hexapeptide repeat family.</text>
</comment>
<keyword evidence="1 4" id="KW-0808">Transferase</keyword>
<keyword evidence="2" id="KW-0812">Transmembrane</keyword>
<reference evidence="3 6" key="2">
    <citation type="submission" date="2018-08" db="EMBL/GenBank/DDBJ databases">
        <title>Complete genome of the Arcobacter molluscorum type strain LMG 25693.</title>
        <authorList>
            <person name="Miller W.G."/>
            <person name="Yee E."/>
            <person name="Bono J.L."/>
        </authorList>
    </citation>
    <scope>NUCLEOTIDE SEQUENCE [LARGE SCALE GENOMIC DNA]</scope>
    <source>
        <strain evidence="3 6">CECT 7696</strain>
    </source>
</reference>
<evidence type="ECO:0000313" key="3">
    <source>
        <dbReference type="EMBL" id="AXX91792.1"/>
    </source>
</evidence>
<dbReference type="PANTHER" id="PTHR43017">
    <property type="entry name" value="GALACTOSIDE O-ACETYLTRANSFERASE"/>
    <property type="match status" value="1"/>
</dbReference>
<feature type="transmembrane region" description="Helical" evidence="2">
    <location>
        <begin position="15"/>
        <end position="32"/>
    </location>
</feature>
<evidence type="ECO:0000313" key="6">
    <source>
        <dbReference type="Proteomes" id="UP000262712"/>
    </source>
</evidence>
<dbReference type="Proteomes" id="UP000262712">
    <property type="component" value="Chromosome"/>
</dbReference>
<dbReference type="InterPro" id="IPR001451">
    <property type="entry name" value="Hexapep"/>
</dbReference>
<evidence type="ECO:0000313" key="5">
    <source>
        <dbReference type="Proteomes" id="UP000221222"/>
    </source>
</evidence>
<dbReference type="EMBL" id="NXFY01000021">
    <property type="protein sequence ID" value="PHO17215.1"/>
    <property type="molecule type" value="Genomic_DNA"/>
</dbReference>
<dbReference type="GO" id="GO:0008870">
    <property type="term" value="F:galactoside O-acetyltransferase activity"/>
    <property type="evidence" value="ECO:0007669"/>
    <property type="project" value="TreeGrafter"/>
</dbReference>
<keyword evidence="5" id="KW-1185">Reference proteome</keyword>
<reference evidence="4 5" key="1">
    <citation type="submission" date="2017-09" db="EMBL/GenBank/DDBJ databases">
        <title>Arcobacter canalis sp. nov., a new species isolated from a water canal contaminated with urban sewage.</title>
        <authorList>
            <person name="Perez-Cataluna A."/>
            <person name="Salas-Masso N."/>
            <person name="Figueras M.J."/>
        </authorList>
    </citation>
    <scope>NUCLEOTIDE SEQUENCE [LARGE SCALE GENOMIC DNA]</scope>
    <source>
        <strain evidence="4 5">F98-3</strain>
    </source>
</reference>
<accession>A0A2G1DFE4</accession>
<proteinExistence type="inferred from homology"/>
<dbReference type="EC" id="2.3.1.-" evidence="1"/>
<dbReference type="InterPro" id="IPR011004">
    <property type="entry name" value="Trimer_LpxA-like_sf"/>
</dbReference>
<keyword evidence="2" id="KW-0472">Membrane</keyword>
<sequence length="166" mass="18450">MISYNIKTTLPKPSLILKIIRLFPFILLIPKLKNIVLKKLNKKNNVNIKPGFYCVVGENIECGNNVNLNDTRIIDYGKVIIGDNVKFSGENLILTSTHDFKEFDTVNIDNVEIESNVWITYRCIILPGVKIGENSIIGAGSVVTKNIPANVIAAGNPCKVIKKIQK</sequence>
<dbReference type="SUPFAM" id="SSF51161">
    <property type="entry name" value="Trimeric LpxA-like enzymes"/>
    <property type="match status" value="1"/>
</dbReference>
<dbReference type="PANTHER" id="PTHR43017:SF1">
    <property type="entry name" value="ACETYLTRANSFERASE YJL218W-RELATED"/>
    <property type="match status" value="1"/>
</dbReference>
<dbReference type="InterPro" id="IPR039369">
    <property type="entry name" value="LacA-like"/>
</dbReference>
<dbReference type="Proteomes" id="UP000221222">
    <property type="component" value="Unassembled WGS sequence"/>
</dbReference>
<dbReference type="Pfam" id="PF00132">
    <property type="entry name" value="Hexapep"/>
    <property type="match status" value="1"/>
</dbReference>
<dbReference type="KEGG" id="amol:AMOL_0797"/>